<dbReference type="HOGENOM" id="CLU_3202552_0_0_0"/>
<gene>
    <name evidence="2" type="ORF">NITGR_290008</name>
</gene>
<evidence type="ECO:0000256" key="1">
    <source>
        <dbReference type="SAM" id="Phobius"/>
    </source>
</evidence>
<protein>
    <submittedName>
        <fullName evidence="2">Uncharacterized protein</fullName>
    </submittedName>
</protein>
<sequence length="45" mass="5132">MDRAEPIGPLRMSGGSSREFYFVSAIQGFVSFLFNTGVMHVRHLW</sequence>
<name>M1ZAU7_NITG3</name>
<reference evidence="2 3" key="1">
    <citation type="journal article" date="2013" name="Front. Microbiol.">
        <title>The genome of Nitrospina gracilis illuminates the metabolism and evolution of the major marine nitrite oxidizer.</title>
        <authorList>
            <person name="Luecker S."/>
            <person name="Nowka B."/>
            <person name="Rattei T."/>
            <person name="Spieck E."/>
            <person name="and Daims H."/>
        </authorList>
    </citation>
    <scope>NUCLEOTIDE SEQUENCE [LARGE SCALE GENOMIC DNA]</scope>
    <source>
        <strain evidence="2 3">3/211</strain>
    </source>
</reference>
<organism evidence="2 3">
    <name type="scientific">Nitrospina gracilis (strain 3/211)</name>
    <dbReference type="NCBI Taxonomy" id="1266370"/>
    <lineage>
        <taxon>Bacteria</taxon>
        <taxon>Pseudomonadati</taxon>
        <taxon>Nitrospinota/Tectimicrobiota group</taxon>
        <taxon>Nitrospinota</taxon>
        <taxon>Nitrospinia</taxon>
        <taxon>Nitrospinales</taxon>
        <taxon>Nitrospinaceae</taxon>
        <taxon>Nitrospina</taxon>
    </lineage>
</organism>
<dbReference type="InParanoid" id="M1ZAU7"/>
<dbReference type="EMBL" id="CAQJ01000032">
    <property type="protein sequence ID" value="CCQ90410.1"/>
    <property type="molecule type" value="Genomic_DNA"/>
</dbReference>
<proteinExistence type="predicted"/>
<feature type="transmembrane region" description="Helical" evidence="1">
    <location>
        <begin position="20"/>
        <end position="41"/>
    </location>
</feature>
<dbReference type="STRING" id="1266370.NITGR_290008"/>
<keyword evidence="3" id="KW-1185">Reference proteome</keyword>
<dbReference type="AlphaFoldDB" id="M1ZAU7"/>
<dbReference type="Proteomes" id="UP000011704">
    <property type="component" value="Unassembled WGS sequence"/>
</dbReference>
<accession>M1ZAU7</accession>
<keyword evidence="1" id="KW-0472">Membrane</keyword>
<comment type="caution">
    <text evidence="2">The sequence shown here is derived from an EMBL/GenBank/DDBJ whole genome shotgun (WGS) entry which is preliminary data.</text>
</comment>
<keyword evidence="1" id="KW-1133">Transmembrane helix</keyword>
<evidence type="ECO:0000313" key="2">
    <source>
        <dbReference type="EMBL" id="CCQ90410.1"/>
    </source>
</evidence>
<evidence type="ECO:0000313" key="3">
    <source>
        <dbReference type="Proteomes" id="UP000011704"/>
    </source>
</evidence>
<keyword evidence="1" id="KW-0812">Transmembrane</keyword>